<dbReference type="EMBL" id="BSTI01000031">
    <property type="protein sequence ID" value="GLY71090.1"/>
    <property type="molecule type" value="Genomic_DNA"/>
</dbReference>
<organism evidence="2 3">
    <name type="scientific">Amycolatopsis taiwanensis</name>
    <dbReference type="NCBI Taxonomy" id="342230"/>
    <lineage>
        <taxon>Bacteria</taxon>
        <taxon>Bacillati</taxon>
        <taxon>Actinomycetota</taxon>
        <taxon>Actinomycetes</taxon>
        <taxon>Pseudonocardiales</taxon>
        <taxon>Pseudonocardiaceae</taxon>
        <taxon>Amycolatopsis</taxon>
    </lineage>
</organism>
<evidence type="ECO:0000313" key="3">
    <source>
        <dbReference type="Proteomes" id="UP001165136"/>
    </source>
</evidence>
<dbReference type="RefSeq" id="WP_169739680.1">
    <property type="nucleotide sequence ID" value="NZ_BSTI01000031.1"/>
</dbReference>
<name>A0A9W6VJW2_9PSEU</name>
<dbReference type="Proteomes" id="UP001165136">
    <property type="component" value="Unassembled WGS sequence"/>
</dbReference>
<gene>
    <name evidence="2" type="ORF">Atai01_77090</name>
</gene>
<reference evidence="2" key="1">
    <citation type="submission" date="2023-03" db="EMBL/GenBank/DDBJ databases">
        <title>Amycolatopsis taiwanensis NBRC 103393.</title>
        <authorList>
            <person name="Ichikawa N."/>
            <person name="Sato H."/>
            <person name="Tonouchi N."/>
        </authorList>
    </citation>
    <scope>NUCLEOTIDE SEQUENCE</scope>
    <source>
        <strain evidence="2">NBRC 103393</strain>
    </source>
</reference>
<protein>
    <submittedName>
        <fullName evidence="2">Uncharacterized protein</fullName>
    </submittedName>
</protein>
<proteinExistence type="predicted"/>
<dbReference type="AlphaFoldDB" id="A0A9W6VJW2"/>
<feature type="region of interest" description="Disordered" evidence="1">
    <location>
        <begin position="1"/>
        <end position="31"/>
    </location>
</feature>
<evidence type="ECO:0000256" key="1">
    <source>
        <dbReference type="SAM" id="MobiDB-lite"/>
    </source>
</evidence>
<keyword evidence="3" id="KW-1185">Reference proteome</keyword>
<evidence type="ECO:0000313" key="2">
    <source>
        <dbReference type="EMBL" id="GLY71090.1"/>
    </source>
</evidence>
<comment type="caution">
    <text evidence="2">The sequence shown here is derived from an EMBL/GenBank/DDBJ whole genome shotgun (WGS) entry which is preliminary data.</text>
</comment>
<accession>A0A9W6VJW2</accession>
<sequence>MSYQAPTRSVPALNREPQDVQPSKEPPRQLQNFPGRGAVFDSSLNHLQKLLVPLTHRLGPAAIHIHGRLKRFRVSMGSRDAAHRRELLPLIGPTGRRDRHLLGISVELLDLGEQRPDELHRLIIALDEVRRGSTGHGERYLGCLVATLDKKVIDWVRGTGLKRRPSHRQVLTS</sequence>